<evidence type="ECO:0000313" key="1">
    <source>
        <dbReference type="EMBL" id="GFO45205.1"/>
    </source>
</evidence>
<name>A0AAV4DM23_9GAST</name>
<organism evidence="1 2">
    <name type="scientific">Plakobranchus ocellatus</name>
    <dbReference type="NCBI Taxonomy" id="259542"/>
    <lineage>
        <taxon>Eukaryota</taxon>
        <taxon>Metazoa</taxon>
        <taxon>Spiralia</taxon>
        <taxon>Lophotrochozoa</taxon>
        <taxon>Mollusca</taxon>
        <taxon>Gastropoda</taxon>
        <taxon>Heterobranchia</taxon>
        <taxon>Euthyneura</taxon>
        <taxon>Panpulmonata</taxon>
        <taxon>Sacoglossa</taxon>
        <taxon>Placobranchoidea</taxon>
        <taxon>Plakobranchidae</taxon>
        <taxon>Plakobranchus</taxon>
    </lineage>
</organism>
<reference evidence="1 2" key="1">
    <citation type="journal article" date="2021" name="Elife">
        <title>Chloroplast acquisition without the gene transfer in kleptoplastic sea slugs, Plakobranchus ocellatus.</title>
        <authorList>
            <person name="Maeda T."/>
            <person name="Takahashi S."/>
            <person name="Yoshida T."/>
            <person name="Shimamura S."/>
            <person name="Takaki Y."/>
            <person name="Nagai Y."/>
            <person name="Toyoda A."/>
            <person name="Suzuki Y."/>
            <person name="Arimoto A."/>
            <person name="Ishii H."/>
            <person name="Satoh N."/>
            <person name="Nishiyama T."/>
            <person name="Hasebe M."/>
            <person name="Maruyama T."/>
            <person name="Minagawa J."/>
            <person name="Obokata J."/>
            <person name="Shigenobu S."/>
        </authorList>
    </citation>
    <scope>NUCLEOTIDE SEQUENCE [LARGE SCALE GENOMIC DNA]</scope>
</reference>
<keyword evidence="2" id="KW-1185">Reference proteome</keyword>
<dbReference type="EMBL" id="BLXT01008021">
    <property type="protein sequence ID" value="GFO45205.1"/>
    <property type="molecule type" value="Genomic_DNA"/>
</dbReference>
<dbReference type="Proteomes" id="UP000735302">
    <property type="component" value="Unassembled WGS sequence"/>
</dbReference>
<evidence type="ECO:0000313" key="2">
    <source>
        <dbReference type="Proteomes" id="UP000735302"/>
    </source>
</evidence>
<feature type="non-terminal residue" evidence="1">
    <location>
        <position position="235"/>
    </location>
</feature>
<protein>
    <submittedName>
        <fullName evidence="1">Basement membrane-specific heparan sulfate proteoglycan core protein</fullName>
    </submittedName>
</protein>
<sequence length="235" mass="25951">MLIIETVTTLENRDTEQFQATAQRFGAALEEALSQQPSGQFQVNVIRFQPAAGFGSLVSLDMSVVGRVTESDVKNIWTNLLSRQIPLRGYNLVGVNFDMKLLEGRPQCPEFVGREPTDLPRAGDNWANLLLNNAFPCSGTVTAWQYYRLSSQGTAYVGVWRLTPSSQFLLVDKTELPPAQTGPVEVTLAQPIKVNSGDFIGIFYSSSTPNNVIAQATLDDDAVPSEQLYQNYRVQ</sequence>
<gene>
    <name evidence="1" type="ORF">PoB_007171000</name>
</gene>
<accession>A0AAV4DM23</accession>
<proteinExistence type="predicted"/>
<dbReference type="AlphaFoldDB" id="A0AAV4DM23"/>
<comment type="caution">
    <text evidence="1">The sequence shown here is derived from an EMBL/GenBank/DDBJ whole genome shotgun (WGS) entry which is preliminary data.</text>
</comment>